<feature type="compositionally biased region" description="Pro residues" evidence="1">
    <location>
        <begin position="760"/>
        <end position="772"/>
    </location>
</feature>
<dbReference type="OMA" id="WEIDNGY"/>
<feature type="region of interest" description="Disordered" evidence="1">
    <location>
        <begin position="489"/>
        <end position="509"/>
    </location>
</feature>
<evidence type="ECO:0000256" key="1">
    <source>
        <dbReference type="SAM" id="MobiDB-lite"/>
    </source>
</evidence>
<feature type="region of interest" description="Disordered" evidence="1">
    <location>
        <begin position="1"/>
        <end position="52"/>
    </location>
</feature>
<dbReference type="OrthoDB" id="10252009at2759"/>
<name>A0A166XLI3_METRR</name>
<keyword evidence="3" id="KW-1185">Reference proteome</keyword>
<gene>
    <name evidence="2" type="ORF">NOR_07750</name>
</gene>
<reference evidence="2 3" key="1">
    <citation type="journal article" date="2016" name="Genome Biol. Evol.">
        <title>Divergent and convergent evolution of fungal pathogenicity.</title>
        <authorList>
            <person name="Shang Y."/>
            <person name="Xiao G."/>
            <person name="Zheng P."/>
            <person name="Cen K."/>
            <person name="Zhan S."/>
            <person name="Wang C."/>
        </authorList>
    </citation>
    <scope>NUCLEOTIDE SEQUENCE [LARGE SCALE GENOMIC DNA]</scope>
    <source>
        <strain evidence="2 3">RCEF 4871</strain>
    </source>
</reference>
<protein>
    <submittedName>
        <fullName evidence="2">Uncharacterized protein</fullName>
    </submittedName>
</protein>
<feature type="region of interest" description="Disordered" evidence="1">
    <location>
        <begin position="575"/>
        <end position="595"/>
    </location>
</feature>
<evidence type="ECO:0000313" key="2">
    <source>
        <dbReference type="EMBL" id="OAA35942.1"/>
    </source>
</evidence>
<feature type="region of interest" description="Disordered" evidence="1">
    <location>
        <begin position="674"/>
        <end position="792"/>
    </location>
</feature>
<accession>A0A166XLI3</accession>
<evidence type="ECO:0000313" key="3">
    <source>
        <dbReference type="Proteomes" id="UP000243498"/>
    </source>
</evidence>
<feature type="compositionally biased region" description="Polar residues" evidence="1">
    <location>
        <begin position="773"/>
        <end position="782"/>
    </location>
</feature>
<dbReference type="EMBL" id="AZHC01000038">
    <property type="protein sequence ID" value="OAA35942.1"/>
    <property type="molecule type" value="Genomic_DNA"/>
</dbReference>
<dbReference type="AlphaFoldDB" id="A0A166XLI3"/>
<organism evidence="2 3">
    <name type="scientific">Metarhizium rileyi (strain RCEF 4871)</name>
    <name type="common">Nomuraea rileyi</name>
    <dbReference type="NCBI Taxonomy" id="1649241"/>
    <lineage>
        <taxon>Eukaryota</taxon>
        <taxon>Fungi</taxon>
        <taxon>Dikarya</taxon>
        <taxon>Ascomycota</taxon>
        <taxon>Pezizomycotina</taxon>
        <taxon>Sordariomycetes</taxon>
        <taxon>Hypocreomycetidae</taxon>
        <taxon>Hypocreales</taxon>
        <taxon>Clavicipitaceae</taxon>
        <taxon>Metarhizium</taxon>
    </lineage>
</organism>
<dbReference type="Proteomes" id="UP000243498">
    <property type="component" value="Unassembled WGS sequence"/>
</dbReference>
<proteinExistence type="predicted"/>
<comment type="caution">
    <text evidence="2">The sequence shown here is derived from an EMBL/GenBank/DDBJ whole genome shotgun (WGS) entry which is preliminary data.</text>
</comment>
<sequence>MASRRQNLRPASTLRKPQRYQGKVGADTQPQAASRRYTTESTSSPVQPQIPDLGRYCAFPTRSLDDPDPGPSELVKALRRCTTNDEREELDAGLSAAHWWESREKSAENPNLTPKSPRTALVARLPPLSSWSPESPDGMEIPLIPDEIDWGSDPENGQSYAYPDTSFIYKLDERPSSQWNRQKMFYPFAIVVVEQLHLTSFQIQTFLANYQTEKKVWEAYEMNVARIPHGELVQQAAKSCGSIADLMNLHRPTLSTDSITRTDVDMAIEYAARQHLDTDTEDLEGCMGSNTHGFVDLDITDATLGEIGDMIRDRREQYFGWIDRELINAEATARAERMAAEADDRCLINDGFLGTAQKVIPRNSTPEAGQDAVIPDGIHVTPRRNRLIRSGMLVDITKPVQISLLDHRGPSEDMQLMGGGSWPESATGWDMGKEANMTFGQQNPAPLTRSVPGDFVATALEGRTTDQGPLAVDVRSNCLQPQILQVGGSKATTAMQRRPDAPGAKHSSRGIRLTAPATTQIANTSLRRQTHYMQALQNLIKPCRAVQGRSNALFGSAARSEVSAVVSGALSAGYQSLSNRQKPPGRTQGRRQAVGDAMPPLEVTRHGLEASDVCKIPVMDAAERIAAVSSPTVDGRALSVQLRQELDTRWAHYLRAENKVPAAGPKINCSAPAAAVEDDPEYTPKDNAANKRKPSVQVQKTPTKRRKSGTAPEAPAQPRFCEVLPGGASEPIKPLNLIPIPRKQTVKQGGTAVSSTMLPWPRPTLPDPPCAPQPSNAGPDSSEPSKGKKNTEPIFGLQRNQELASPADSAENAEYAWSAETAEFAAVSETARYALKANSLAGGGLVEAAAAAAGCWPEEALAALGKLKDEFDSVEFEQRGSATRHARKSKFAGCADWALYAHEATTASFALEVAHDSLVEADQEDVGGS</sequence>
<feature type="compositionally biased region" description="Polar residues" evidence="1">
    <location>
        <begin position="746"/>
        <end position="757"/>
    </location>
</feature>